<dbReference type="Pfam" id="PF01883">
    <property type="entry name" value="FeS_assembly_P"/>
    <property type="match status" value="1"/>
</dbReference>
<dbReference type="SUPFAM" id="SSF52540">
    <property type="entry name" value="P-loop containing nucleoside triphosphate hydrolases"/>
    <property type="match status" value="1"/>
</dbReference>
<feature type="domain" description="MIP18 family-like" evidence="6">
    <location>
        <begin position="5"/>
        <end position="74"/>
    </location>
</feature>
<keyword evidence="2" id="KW-0547">Nucleotide-binding</keyword>
<evidence type="ECO:0000256" key="2">
    <source>
        <dbReference type="ARBA" id="ARBA00022741"/>
    </source>
</evidence>
<evidence type="ECO:0000313" key="7">
    <source>
        <dbReference type="EMBL" id="CAB4556756.1"/>
    </source>
</evidence>
<organism evidence="7">
    <name type="scientific">freshwater metagenome</name>
    <dbReference type="NCBI Taxonomy" id="449393"/>
    <lineage>
        <taxon>unclassified sequences</taxon>
        <taxon>metagenomes</taxon>
        <taxon>ecological metagenomes</taxon>
    </lineage>
</organism>
<name>A0A6J6D048_9ZZZZ</name>
<reference evidence="7" key="1">
    <citation type="submission" date="2020-05" db="EMBL/GenBank/DDBJ databases">
        <authorList>
            <person name="Chiriac C."/>
            <person name="Salcher M."/>
            <person name="Ghai R."/>
            <person name="Kavagutti S V."/>
        </authorList>
    </citation>
    <scope>NUCLEOTIDE SEQUENCE</scope>
</reference>
<dbReference type="InterPro" id="IPR002744">
    <property type="entry name" value="MIP18-like"/>
</dbReference>
<protein>
    <submittedName>
        <fullName evidence="7">Unannotated protein</fullName>
    </submittedName>
</protein>
<dbReference type="InterPro" id="IPR034904">
    <property type="entry name" value="FSCA_dom_sf"/>
</dbReference>
<dbReference type="GO" id="GO:0046872">
    <property type="term" value="F:metal ion binding"/>
    <property type="evidence" value="ECO:0007669"/>
    <property type="project" value="UniProtKB-KW"/>
</dbReference>
<sequence>MSEALIYEALSKVIDPELRVPLTELDMVGEVSLSGGVAEVEIKLTITGCPAARRIEQETHDAVAQIPGVDKVNVTLTVMTSEERNALKTKLRGGKPMRHNPFDKDTLTNIFLIGSGKGGVGKSTLTANLTVALASQGKKVGLIDADIFGFSIPGQLGISEKPTRVDELILPPVAFGVKVISIGMFVDDNKPVAWRGPMLHRAIEQFLSDVFWGDLDVLVVDLPPGTGDVAISLGQLLPTAKTIVVTTPQLSASEVAERSGAVGLQTGQAVFGVIENMSYLEQDGKRIELFGSGGGQLVAKSLSKLSGTEVNLIGQVPISVALREGSDTGKPLCAEQVSDAAAIEIHKIASLIASQGRSLAGRKLNLDPK</sequence>
<dbReference type="GO" id="GO:0016226">
    <property type="term" value="P:iron-sulfur cluster assembly"/>
    <property type="evidence" value="ECO:0007669"/>
    <property type="project" value="InterPro"/>
</dbReference>
<dbReference type="PANTHER" id="PTHR42961:SF2">
    <property type="entry name" value="IRON-SULFUR PROTEIN NUBPL"/>
    <property type="match status" value="1"/>
</dbReference>
<dbReference type="Pfam" id="PF10609">
    <property type="entry name" value="ParA"/>
    <property type="match status" value="1"/>
</dbReference>
<dbReference type="GO" id="GO:0051539">
    <property type="term" value="F:4 iron, 4 sulfur cluster binding"/>
    <property type="evidence" value="ECO:0007669"/>
    <property type="project" value="TreeGrafter"/>
</dbReference>
<proteinExistence type="inferred from homology"/>
<evidence type="ECO:0000256" key="3">
    <source>
        <dbReference type="ARBA" id="ARBA00022840"/>
    </source>
</evidence>
<dbReference type="InterPro" id="IPR000808">
    <property type="entry name" value="Mrp-like_CS"/>
</dbReference>
<dbReference type="Gene3D" id="3.40.50.300">
    <property type="entry name" value="P-loop containing nucleotide triphosphate hydrolases"/>
    <property type="match status" value="1"/>
</dbReference>
<dbReference type="InterPro" id="IPR033756">
    <property type="entry name" value="YlxH/NBP35"/>
</dbReference>
<keyword evidence="3" id="KW-0067">ATP-binding</keyword>
<evidence type="ECO:0000256" key="4">
    <source>
        <dbReference type="ARBA" id="ARBA00023004"/>
    </source>
</evidence>
<dbReference type="AlphaFoldDB" id="A0A6J6D048"/>
<dbReference type="GO" id="GO:0140663">
    <property type="term" value="F:ATP-dependent FeS chaperone activity"/>
    <property type="evidence" value="ECO:0007669"/>
    <property type="project" value="InterPro"/>
</dbReference>
<dbReference type="InterPro" id="IPR044304">
    <property type="entry name" value="NUBPL-like"/>
</dbReference>
<dbReference type="CDD" id="cd02037">
    <property type="entry name" value="Mrp_NBP35"/>
    <property type="match status" value="1"/>
</dbReference>
<dbReference type="GO" id="GO:0005524">
    <property type="term" value="F:ATP binding"/>
    <property type="evidence" value="ECO:0007669"/>
    <property type="project" value="UniProtKB-KW"/>
</dbReference>
<dbReference type="PANTHER" id="PTHR42961">
    <property type="entry name" value="IRON-SULFUR PROTEIN NUBPL"/>
    <property type="match status" value="1"/>
</dbReference>
<evidence type="ECO:0000259" key="6">
    <source>
        <dbReference type="Pfam" id="PF01883"/>
    </source>
</evidence>
<dbReference type="EMBL" id="CAEZSX010000098">
    <property type="protein sequence ID" value="CAB4556756.1"/>
    <property type="molecule type" value="Genomic_DNA"/>
</dbReference>
<keyword evidence="1" id="KW-0479">Metal-binding</keyword>
<dbReference type="Gene3D" id="3.30.300.130">
    <property type="entry name" value="Fe-S cluster assembly (FSCA)"/>
    <property type="match status" value="1"/>
</dbReference>
<gene>
    <name evidence="7" type="ORF">UFOPK1537_00656</name>
</gene>
<evidence type="ECO:0000256" key="1">
    <source>
        <dbReference type="ARBA" id="ARBA00022723"/>
    </source>
</evidence>
<dbReference type="InterPro" id="IPR027417">
    <property type="entry name" value="P-loop_NTPase"/>
</dbReference>
<evidence type="ECO:0000256" key="5">
    <source>
        <dbReference type="ARBA" id="ARBA00023014"/>
    </source>
</evidence>
<keyword evidence="5" id="KW-0411">Iron-sulfur</keyword>
<keyword evidence="4" id="KW-0408">Iron</keyword>
<accession>A0A6J6D048</accession>
<dbReference type="PROSITE" id="PS01215">
    <property type="entry name" value="MRP"/>
    <property type="match status" value="1"/>
</dbReference>
<dbReference type="SUPFAM" id="SSF117916">
    <property type="entry name" value="Fe-S cluster assembly (FSCA) domain-like"/>
    <property type="match status" value="1"/>
</dbReference>
<dbReference type="InterPro" id="IPR019591">
    <property type="entry name" value="Mrp/NBP35_ATP-bd"/>
</dbReference>
<dbReference type="HAMAP" id="MF_02040">
    <property type="entry name" value="Mrp_NBP35"/>
    <property type="match status" value="1"/>
</dbReference>